<dbReference type="OrthoDB" id="200331at2759"/>
<reference evidence="3" key="1">
    <citation type="journal article" date="2023" name="Commun. Biol.">
        <title>Genome analysis of Parmales, the sister group of diatoms, reveals the evolutionary specialization of diatoms from phago-mixotrophs to photoautotrophs.</title>
        <authorList>
            <person name="Ban H."/>
            <person name="Sato S."/>
            <person name="Yoshikawa S."/>
            <person name="Yamada K."/>
            <person name="Nakamura Y."/>
            <person name="Ichinomiya M."/>
            <person name="Sato N."/>
            <person name="Blanc-Mathieu R."/>
            <person name="Endo H."/>
            <person name="Kuwata A."/>
            <person name="Ogata H."/>
        </authorList>
    </citation>
    <scope>NUCLEOTIDE SEQUENCE [LARGE SCALE GENOMIC DNA]</scope>
    <source>
        <strain evidence="3">NIES 3700</strain>
    </source>
</reference>
<evidence type="ECO:0000313" key="3">
    <source>
        <dbReference type="Proteomes" id="UP001165122"/>
    </source>
</evidence>
<feature type="compositionally biased region" description="Polar residues" evidence="1">
    <location>
        <begin position="62"/>
        <end position="77"/>
    </location>
</feature>
<feature type="compositionally biased region" description="Polar residues" evidence="1">
    <location>
        <begin position="588"/>
        <end position="601"/>
    </location>
</feature>
<protein>
    <submittedName>
        <fullName evidence="2">Uncharacterized protein</fullName>
    </submittedName>
</protein>
<feature type="compositionally biased region" description="Pro residues" evidence="1">
    <location>
        <begin position="81"/>
        <end position="91"/>
    </location>
</feature>
<feature type="compositionally biased region" description="Polar residues" evidence="1">
    <location>
        <begin position="16"/>
        <end position="28"/>
    </location>
</feature>
<feature type="region of interest" description="Disordered" evidence="1">
    <location>
        <begin position="580"/>
        <end position="601"/>
    </location>
</feature>
<accession>A0A9W7KXU0</accession>
<keyword evidence="3" id="KW-1185">Reference proteome</keyword>
<comment type="caution">
    <text evidence="2">The sequence shown here is derived from an EMBL/GenBank/DDBJ whole genome shotgun (WGS) entry which is preliminary data.</text>
</comment>
<feature type="compositionally biased region" description="Gly residues" evidence="1">
    <location>
        <begin position="276"/>
        <end position="288"/>
    </location>
</feature>
<feature type="region of interest" description="Disordered" evidence="1">
    <location>
        <begin position="387"/>
        <end position="447"/>
    </location>
</feature>
<dbReference type="EMBL" id="BRXW01000224">
    <property type="protein sequence ID" value="GMI15111.1"/>
    <property type="molecule type" value="Genomic_DNA"/>
</dbReference>
<dbReference type="Proteomes" id="UP001165122">
    <property type="component" value="Unassembled WGS sequence"/>
</dbReference>
<evidence type="ECO:0000256" key="1">
    <source>
        <dbReference type="SAM" id="MobiDB-lite"/>
    </source>
</evidence>
<evidence type="ECO:0000313" key="2">
    <source>
        <dbReference type="EMBL" id="GMI15111.1"/>
    </source>
</evidence>
<gene>
    <name evidence="2" type="ORF">TrLO_g4158</name>
</gene>
<feature type="region of interest" description="Disordered" evidence="1">
    <location>
        <begin position="272"/>
        <end position="291"/>
    </location>
</feature>
<proteinExistence type="predicted"/>
<dbReference type="AlphaFoldDB" id="A0A9W7KXU0"/>
<sequence>MTSSPKTSPKQRSRKVTSPSINNPNGTPDTPRRAIRRTLEEGAKNKGAGYGGGIDDLLARTANASHHTPSSGNNSNIFSHAPPPSSPPPPKSSFAHPGRRTIDRRLSNPHGSPSPEMMATGNSAHASSLMGASSSQFLKSYASNSSLNSTNAPGSINGHNRSIRVPLRRSIEHAFNTMSGKVSMPSKFKMVYKSDVMLHFVNSVVAYVMAYCSGPGPGGKALGGAGGKRAGGDRGLNLSPVLSMGGDEVDDHSVGASASVVPFLSNMNSSLSEVSEGGGGLGGGGGGGGDDDTVLGGGRTSPGFDFSAAMERGEECLGALKKLSEGYSRILLLCSNFESSISDRSFFECFYEFITLCVKIALPKEGGTAEVNKELCRLFRGADFMPLTPSPEKKDRDGRGSPSPNPDKWSPMKEVKFHHPSPFVPKPKPKSKKRNVPGFKSPKQKQAAVLDQMTMFSAANWRKPKPSGKPKSAYGATTLSKDASISDHEDKLLHVLSHCEKNLTSAQTLRNYMESDYRNEKLKSPRSTRRFNDGGKRALNLSPAIATILPQNSKSDKQKNDYQGDRLLMQTHGLLTVGKKGGVKGGSRSPSPNFFNISPNKNSGVLFTDG</sequence>
<name>A0A9W7KXU0_9STRA</name>
<organism evidence="2 3">
    <name type="scientific">Triparma laevis f. longispina</name>
    <dbReference type="NCBI Taxonomy" id="1714387"/>
    <lineage>
        <taxon>Eukaryota</taxon>
        <taxon>Sar</taxon>
        <taxon>Stramenopiles</taxon>
        <taxon>Ochrophyta</taxon>
        <taxon>Bolidophyceae</taxon>
        <taxon>Parmales</taxon>
        <taxon>Triparmaceae</taxon>
        <taxon>Triparma</taxon>
    </lineage>
</organism>
<feature type="region of interest" description="Disordered" evidence="1">
    <location>
        <begin position="1"/>
        <end position="127"/>
    </location>
</feature>